<dbReference type="InterPro" id="IPR007050">
    <property type="entry name" value="HTH_bacterioopsin"/>
</dbReference>
<evidence type="ECO:0000256" key="2">
    <source>
        <dbReference type="ARBA" id="ARBA00023163"/>
    </source>
</evidence>
<dbReference type="AlphaFoldDB" id="A0A0D6JUM8"/>
<sequence>MSKIDRRLRDARSIELDNAFYVEDGTWIESLTIASNGPFDVESLLADISGVTVFYDEEIPTASTDVQIRRVTILANESYPFILGLVLRQETIPNRIVLQDGVFEVVATAQDWDHFRELADEIQETLGEFELRSVTQDEAPGEPLDSGRLKEVLISKLTDDQLAVLETAFNHGYFHIPREISETELAEELGIAQSTLSERLRTAERNLLELIYGPRQE</sequence>
<dbReference type="Proteomes" id="UP000198902">
    <property type="component" value="Unassembled WGS sequence"/>
</dbReference>
<evidence type="ECO:0000259" key="3">
    <source>
        <dbReference type="Pfam" id="PF04967"/>
    </source>
</evidence>
<evidence type="ECO:0000256" key="1">
    <source>
        <dbReference type="ARBA" id="ARBA00023015"/>
    </source>
</evidence>
<dbReference type="PANTHER" id="PTHR34236">
    <property type="entry name" value="DIMETHYL SULFOXIDE REDUCTASE TRANSCRIPTIONAL ACTIVATOR"/>
    <property type="match status" value="1"/>
</dbReference>
<dbReference type="EMBL" id="CSTE01000003">
    <property type="protein sequence ID" value="CQR51775.1"/>
    <property type="molecule type" value="Genomic_DNA"/>
</dbReference>
<proteinExistence type="predicted"/>
<dbReference type="PANTHER" id="PTHR34236:SF1">
    <property type="entry name" value="DIMETHYL SULFOXIDE REDUCTASE TRANSCRIPTIONAL ACTIVATOR"/>
    <property type="match status" value="1"/>
</dbReference>
<reference evidence="5" key="1">
    <citation type="submission" date="2015-03" db="EMBL/GenBank/DDBJ databases">
        <authorList>
            <person name="Urmite Genomes"/>
        </authorList>
    </citation>
    <scope>NUCLEOTIDE SEQUENCE [LARGE SCALE GENOMIC DNA]</scope>
    <source>
        <strain evidence="5">Arc-Hr</strain>
    </source>
</reference>
<keyword evidence="1" id="KW-0805">Transcription regulation</keyword>
<evidence type="ECO:0000313" key="5">
    <source>
        <dbReference type="Proteomes" id="UP000198902"/>
    </source>
</evidence>
<organism evidence="4 5">
    <name type="scientific">Haloferax massiliensis</name>
    <dbReference type="NCBI Taxonomy" id="1476858"/>
    <lineage>
        <taxon>Archaea</taxon>
        <taxon>Methanobacteriati</taxon>
        <taxon>Methanobacteriota</taxon>
        <taxon>Stenosarchaea group</taxon>
        <taxon>Halobacteria</taxon>
        <taxon>Halobacteriales</taxon>
        <taxon>Haloferacaceae</taxon>
        <taxon>Haloferax</taxon>
    </lineage>
</organism>
<dbReference type="RefSeq" id="WP_050460023.1">
    <property type="nucleotide sequence ID" value="NZ_CABLRR010000003.1"/>
</dbReference>
<feature type="domain" description="HTH bat-type" evidence="3">
    <location>
        <begin position="157"/>
        <end position="209"/>
    </location>
</feature>
<gene>
    <name evidence="4" type="ORF">BN996_02816</name>
</gene>
<evidence type="ECO:0000313" key="4">
    <source>
        <dbReference type="EMBL" id="CQR51775.1"/>
    </source>
</evidence>
<accession>A0A0D6JUM8</accession>
<dbReference type="OrthoDB" id="168808at2157"/>
<dbReference type="GeneID" id="25247395"/>
<name>A0A0D6JUM8_9EURY</name>
<dbReference type="Pfam" id="PF04967">
    <property type="entry name" value="HTH_10"/>
    <property type="match status" value="1"/>
</dbReference>
<keyword evidence="2" id="KW-0804">Transcription</keyword>
<keyword evidence="5" id="KW-1185">Reference proteome</keyword>
<protein>
    <submittedName>
        <fullName evidence="4">HTH DNA binding domain protein</fullName>
    </submittedName>
</protein>